<comment type="caution">
    <text evidence="1">The sequence shown here is derived from an EMBL/GenBank/DDBJ whole genome shotgun (WGS) entry which is preliminary data.</text>
</comment>
<evidence type="ECO:0000313" key="2">
    <source>
        <dbReference type="Proteomes" id="UP000758603"/>
    </source>
</evidence>
<dbReference type="GeneID" id="70125428"/>
<gene>
    <name evidence="1" type="ORF">BKA67DRAFT_379333</name>
</gene>
<protein>
    <submittedName>
        <fullName evidence="1">Uncharacterized protein</fullName>
    </submittedName>
</protein>
<reference evidence="1" key="1">
    <citation type="journal article" date="2021" name="Nat. Commun.">
        <title>Genetic determinants of endophytism in the Arabidopsis root mycobiome.</title>
        <authorList>
            <person name="Mesny F."/>
            <person name="Miyauchi S."/>
            <person name="Thiergart T."/>
            <person name="Pickel B."/>
            <person name="Atanasova L."/>
            <person name="Karlsson M."/>
            <person name="Huettel B."/>
            <person name="Barry K.W."/>
            <person name="Haridas S."/>
            <person name="Chen C."/>
            <person name="Bauer D."/>
            <person name="Andreopoulos W."/>
            <person name="Pangilinan J."/>
            <person name="LaButti K."/>
            <person name="Riley R."/>
            <person name="Lipzen A."/>
            <person name="Clum A."/>
            <person name="Drula E."/>
            <person name="Henrissat B."/>
            <person name="Kohler A."/>
            <person name="Grigoriev I.V."/>
            <person name="Martin F.M."/>
            <person name="Hacquard S."/>
        </authorList>
    </citation>
    <scope>NUCLEOTIDE SEQUENCE</scope>
    <source>
        <strain evidence="1">MPI-SDFR-AT-0073</strain>
    </source>
</reference>
<sequence length="105" mass="11590">MAFATFFLFPLGSGQEATLGGTYCSNIEYATRIASIRRTCRGSRSPNNDERRLLQDFQGFFCGLATNIGTWSGSVGIMLSAVYQRDRSEAVSKLLAYPRPIVLLL</sequence>
<accession>A0A9P8UFM3</accession>
<dbReference type="EMBL" id="JAGPXC010000007">
    <property type="protein sequence ID" value="KAH6649009.1"/>
    <property type="molecule type" value="Genomic_DNA"/>
</dbReference>
<keyword evidence="2" id="KW-1185">Reference proteome</keyword>
<organism evidence="1 2">
    <name type="scientific">Truncatella angustata</name>
    <dbReference type="NCBI Taxonomy" id="152316"/>
    <lineage>
        <taxon>Eukaryota</taxon>
        <taxon>Fungi</taxon>
        <taxon>Dikarya</taxon>
        <taxon>Ascomycota</taxon>
        <taxon>Pezizomycotina</taxon>
        <taxon>Sordariomycetes</taxon>
        <taxon>Xylariomycetidae</taxon>
        <taxon>Amphisphaeriales</taxon>
        <taxon>Sporocadaceae</taxon>
        <taxon>Truncatella</taxon>
    </lineage>
</organism>
<dbReference type="AlphaFoldDB" id="A0A9P8UFM3"/>
<dbReference type="Proteomes" id="UP000758603">
    <property type="component" value="Unassembled WGS sequence"/>
</dbReference>
<dbReference type="RefSeq" id="XP_045955516.1">
    <property type="nucleotide sequence ID" value="XM_046096536.1"/>
</dbReference>
<proteinExistence type="predicted"/>
<evidence type="ECO:0000313" key="1">
    <source>
        <dbReference type="EMBL" id="KAH6649009.1"/>
    </source>
</evidence>
<name>A0A9P8UFM3_9PEZI</name>